<organism evidence="2 3">
    <name type="scientific">Candidatus Bacteroides merdipullorum</name>
    <dbReference type="NCBI Taxonomy" id="2838474"/>
    <lineage>
        <taxon>Bacteria</taxon>
        <taxon>Pseudomonadati</taxon>
        <taxon>Bacteroidota</taxon>
        <taxon>Bacteroidia</taxon>
        <taxon>Bacteroidales</taxon>
        <taxon>Bacteroidaceae</taxon>
        <taxon>Bacteroides</taxon>
    </lineage>
</organism>
<accession>A0A9D2A5E7</accession>
<dbReference type="Proteomes" id="UP000824023">
    <property type="component" value="Unassembled WGS sequence"/>
</dbReference>
<dbReference type="EMBL" id="DXCK01000081">
    <property type="protein sequence ID" value="HIZ01741.1"/>
    <property type="molecule type" value="Genomic_DNA"/>
</dbReference>
<gene>
    <name evidence="2" type="ORF">H9819_05730</name>
</gene>
<feature type="region of interest" description="Disordered" evidence="1">
    <location>
        <begin position="1"/>
        <end position="34"/>
    </location>
</feature>
<dbReference type="AlphaFoldDB" id="A0A9D2A5E7"/>
<evidence type="ECO:0000313" key="2">
    <source>
        <dbReference type="EMBL" id="HIZ01741.1"/>
    </source>
</evidence>
<sequence length="57" mass="6638">METKEEKLKEKEPEAKKSLMEEMDEEAKKQGKKVSKTWEAAMRLKGSLIVNDPKFLL</sequence>
<protein>
    <submittedName>
        <fullName evidence="2">Uncharacterized protein</fullName>
    </submittedName>
</protein>
<evidence type="ECO:0000256" key="1">
    <source>
        <dbReference type="SAM" id="MobiDB-lite"/>
    </source>
</evidence>
<name>A0A9D2A5E7_9BACE</name>
<reference evidence="2" key="2">
    <citation type="submission" date="2021-04" db="EMBL/GenBank/DDBJ databases">
        <authorList>
            <person name="Gilroy R."/>
        </authorList>
    </citation>
    <scope>NUCLEOTIDE SEQUENCE</scope>
    <source>
        <strain evidence="2">ChiHjej12B11-24981</strain>
    </source>
</reference>
<proteinExistence type="predicted"/>
<evidence type="ECO:0000313" key="3">
    <source>
        <dbReference type="Proteomes" id="UP000824023"/>
    </source>
</evidence>
<feature type="compositionally biased region" description="Basic and acidic residues" evidence="1">
    <location>
        <begin position="1"/>
        <end position="20"/>
    </location>
</feature>
<comment type="caution">
    <text evidence="2">The sequence shown here is derived from an EMBL/GenBank/DDBJ whole genome shotgun (WGS) entry which is preliminary data.</text>
</comment>
<reference evidence="2" key="1">
    <citation type="journal article" date="2021" name="PeerJ">
        <title>Extensive microbial diversity within the chicken gut microbiome revealed by metagenomics and culture.</title>
        <authorList>
            <person name="Gilroy R."/>
            <person name="Ravi A."/>
            <person name="Getino M."/>
            <person name="Pursley I."/>
            <person name="Horton D.L."/>
            <person name="Alikhan N.F."/>
            <person name="Baker D."/>
            <person name="Gharbi K."/>
            <person name="Hall N."/>
            <person name="Watson M."/>
            <person name="Adriaenssens E.M."/>
            <person name="Foster-Nyarko E."/>
            <person name="Jarju S."/>
            <person name="Secka A."/>
            <person name="Antonio M."/>
            <person name="Oren A."/>
            <person name="Chaudhuri R.R."/>
            <person name="La Ragione R."/>
            <person name="Hildebrand F."/>
            <person name="Pallen M.J."/>
        </authorList>
    </citation>
    <scope>NUCLEOTIDE SEQUENCE</scope>
    <source>
        <strain evidence="2">ChiHjej12B11-24981</strain>
    </source>
</reference>